<dbReference type="Pfam" id="PF13744">
    <property type="entry name" value="HTH_37"/>
    <property type="match status" value="1"/>
</dbReference>
<dbReference type="Gene3D" id="1.10.260.40">
    <property type="entry name" value="lambda repressor-like DNA-binding domains"/>
    <property type="match status" value="1"/>
</dbReference>
<dbReference type="STRING" id="138074.SYMBAF_230008"/>
<dbReference type="InterPro" id="IPR001387">
    <property type="entry name" value="Cro/C1-type_HTH"/>
</dbReference>
<evidence type="ECO:0000313" key="3">
    <source>
        <dbReference type="Proteomes" id="UP000042738"/>
    </source>
</evidence>
<dbReference type="RefSeq" id="WP_040265242.1">
    <property type="nucleotide sequence ID" value="NZ_CP050855.1"/>
</dbReference>
<dbReference type="EMBL" id="CP050855">
    <property type="protein sequence ID" value="QLH62883.1"/>
    <property type="molecule type" value="Genomic_DNA"/>
</dbReference>
<dbReference type="InterPro" id="IPR039554">
    <property type="entry name" value="HigA2-like_HTH"/>
</dbReference>
<dbReference type="CDD" id="cd00093">
    <property type="entry name" value="HTH_XRE"/>
    <property type="match status" value="1"/>
</dbReference>
<reference evidence="2 3" key="1">
    <citation type="journal article" date="2014" name="Genome Announc.">
        <title>Whole-Genome Sequence of Serratia symbiotica Strain CWBI-2.3T, a Free-Living Symbiont of the Black Bean Aphid Aphis fabae.</title>
        <authorList>
            <person name="Foray V."/>
            <person name="Grigorescu A.S."/>
            <person name="Sabri A."/>
            <person name="Haubruge E."/>
            <person name="Lognay G."/>
            <person name="Francis F."/>
            <person name="Fauconnier M.L."/>
            <person name="Hance T."/>
            <person name="Thonart P."/>
        </authorList>
    </citation>
    <scope>NUCLEOTIDE SEQUENCE [LARGE SCALE GENOMIC DNA]</scope>
    <source>
        <strain evidence="2">CWBI-2.3</strain>
    </source>
</reference>
<dbReference type="GeneID" id="93736440"/>
<organism evidence="2 3">
    <name type="scientific">Serratia symbiotica</name>
    <dbReference type="NCBI Taxonomy" id="138074"/>
    <lineage>
        <taxon>Bacteria</taxon>
        <taxon>Pseudomonadati</taxon>
        <taxon>Pseudomonadota</taxon>
        <taxon>Gammaproteobacteria</taxon>
        <taxon>Enterobacterales</taxon>
        <taxon>Yersiniaceae</taxon>
        <taxon>Serratia</taxon>
    </lineage>
</organism>
<dbReference type="Proteomes" id="UP000042738">
    <property type="component" value="Chromosome"/>
</dbReference>
<gene>
    <name evidence="2" type="ORF">SYMBAF_07990</name>
</gene>
<dbReference type="SUPFAM" id="SSF47413">
    <property type="entry name" value="lambda repressor-like DNA-binding domains"/>
    <property type="match status" value="1"/>
</dbReference>
<accession>A0A068Z5Z9</accession>
<protein>
    <submittedName>
        <fullName evidence="2">XRE family transcriptional regulator</fullName>
    </submittedName>
</protein>
<sequence>MTLKYYDSPFHVTHDADTANKIAMKVDLSIMISNLIKDKGWTQKEAAEKLGVRQSRISELKNAKIELFTIDAMFDMLDALGFKARMTMPDLHHAIIGINEI</sequence>
<dbReference type="InterPro" id="IPR010982">
    <property type="entry name" value="Lambda_DNA-bd_dom_sf"/>
</dbReference>
<evidence type="ECO:0000313" key="2">
    <source>
        <dbReference type="EMBL" id="QLH62883.1"/>
    </source>
</evidence>
<feature type="domain" description="HTH cro/C1-type" evidence="1">
    <location>
        <begin position="32"/>
        <end position="91"/>
    </location>
</feature>
<evidence type="ECO:0000259" key="1">
    <source>
        <dbReference type="PROSITE" id="PS50943"/>
    </source>
</evidence>
<dbReference type="SMART" id="SM00530">
    <property type="entry name" value="HTH_XRE"/>
    <property type="match status" value="1"/>
</dbReference>
<dbReference type="PROSITE" id="PS50943">
    <property type="entry name" value="HTH_CROC1"/>
    <property type="match status" value="1"/>
</dbReference>
<name>A0A068Z5Z9_9GAMM</name>
<dbReference type="GO" id="GO:0003677">
    <property type="term" value="F:DNA binding"/>
    <property type="evidence" value="ECO:0007669"/>
    <property type="project" value="InterPro"/>
</dbReference>
<proteinExistence type="predicted"/>
<dbReference type="AlphaFoldDB" id="A0A068Z5Z9"/>